<feature type="coiled-coil region" evidence="1">
    <location>
        <begin position="61"/>
        <end position="88"/>
    </location>
</feature>
<dbReference type="InterPro" id="IPR041657">
    <property type="entry name" value="HTH_17"/>
</dbReference>
<name>A0A8S5MAM2_9CAUD</name>
<dbReference type="Pfam" id="PF12728">
    <property type="entry name" value="HTH_17"/>
    <property type="match status" value="1"/>
</dbReference>
<proteinExistence type="predicted"/>
<keyword evidence="1" id="KW-0175">Coiled coil</keyword>
<feature type="domain" description="Helix-turn-helix" evidence="2">
    <location>
        <begin position="5"/>
        <end position="48"/>
    </location>
</feature>
<evidence type="ECO:0000256" key="1">
    <source>
        <dbReference type="SAM" id="Coils"/>
    </source>
</evidence>
<accession>A0A8S5MAM2</accession>
<reference evidence="3" key="1">
    <citation type="journal article" date="2021" name="Proc. Natl. Acad. Sci. U.S.A.">
        <title>A Catalog of Tens of Thousands of Viruses from Human Metagenomes Reveals Hidden Associations with Chronic Diseases.</title>
        <authorList>
            <person name="Tisza M.J."/>
            <person name="Buck C.B."/>
        </authorList>
    </citation>
    <scope>NUCLEOTIDE SEQUENCE</scope>
    <source>
        <strain evidence="3">CtxOS2</strain>
    </source>
</reference>
<evidence type="ECO:0000259" key="2">
    <source>
        <dbReference type="Pfam" id="PF12728"/>
    </source>
</evidence>
<dbReference type="EMBL" id="BK014864">
    <property type="protein sequence ID" value="DAD79365.1"/>
    <property type="molecule type" value="Genomic_DNA"/>
</dbReference>
<evidence type="ECO:0000313" key="3">
    <source>
        <dbReference type="EMBL" id="DAD79365.1"/>
    </source>
</evidence>
<protein>
    <submittedName>
        <fullName evidence="3">Helix-turn-helix domain protein</fullName>
    </submittedName>
</protein>
<sequence length="98" mass="11322">MEKLVYTVKEVAALLSISETAVYNLRNEGKLHQLPIPGVKFNRNEVEKLAGLTTEFNIVRYKQLQTENERLQSENRYLRGEIRKITSQMLVITGDLND</sequence>
<organism evidence="3">
    <name type="scientific">Podoviridae sp. ctxOS2</name>
    <dbReference type="NCBI Taxonomy" id="2826590"/>
    <lineage>
        <taxon>Viruses</taxon>
        <taxon>Duplodnaviria</taxon>
        <taxon>Heunggongvirae</taxon>
        <taxon>Uroviricota</taxon>
        <taxon>Caudoviricetes</taxon>
    </lineage>
</organism>